<dbReference type="Gene3D" id="1.10.260.40">
    <property type="entry name" value="lambda repressor-like DNA-binding domains"/>
    <property type="match status" value="1"/>
</dbReference>
<sequence>MSKHLVEPGKVIELLGGNAKTAALCEVTPGAVSQWLHNGIPRTQLKYLRAVRPDVFGEAPAKRKRQRTPAPPP</sequence>
<name>A0A430HR70_9BURK</name>
<accession>A0A430HR70</accession>
<comment type="caution">
    <text evidence="1">The sequence shown here is derived from an EMBL/GenBank/DDBJ whole genome shotgun (WGS) entry which is preliminary data.</text>
</comment>
<protein>
    <recommendedName>
        <fullName evidence="3">Rha family transcriptional regulator</fullName>
    </recommendedName>
</protein>
<reference evidence="1 2" key="1">
    <citation type="submission" date="2018-12" db="EMBL/GenBank/DDBJ databases">
        <authorList>
            <person name="Yang E."/>
        </authorList>
    </citation>
    <scope>NUCLEOTIDE SEQUENCE [LARGE SCALE GENOMIC DNA]</scope>
    <source>
        <strain evidence="1 2">SOD</strain>
    </source>
</reference>
<dbReference type="EMBL" id="RXLQ01000003">
    <property type="protein sequence ID" value="RSZ60017.1"/>
    <property type="molecule type" value="Genomic_DNA"/>
</dbReference>
<evidence type="ECO:0000313" key="2">
    <source>
        <dbReference type="Proteomes" id="UP000278085"/>
    </source>
</evidence>
<dbReference type="SUPFAM" id="SSF47413">
    <property type="entry name" value="lambda repressor-like DNA-binding domains"/>
    <property type="match status" value="1"/>
</dbReference>
<dbReference type="GO" id="GO:0003677">
    <property type="term" value="F:DNA binding"/>
    <property type="evidence" value="ECO:0007669"/>
    <property type="project" value="InterPro"/>
</dbReference>
<dbReference type="OrthoDB" id="8613254at2"/>
<evidence type="ECO:0008006" key="3">
    <source>
        <dbReference type="Google" id="ProtNLM"/>
    </source>
</evidence>
<dbReference type="InterPro" id="IPR010982">
    <property type="entry name" value="Lambda_DNA-bd_dom_sf"/>
</dbReference>
<gene>
    <name evidence="1" type="ORF">EJB06_07510</name>
</gene>
<dbReference type="Proteomes" id="UP000278085">
    <property type="component" value="Unassembled WGS sequence"/>
</dbReference>
<organism evidence="1 2">
    <name type="scientific">Massilia atriviolacea</name>
    <dbReference type="NCBI Taxonomy" id="2495579"/>
    <lineage>
        <taxon>Bacteria</taxon>
        <taxon>Pseudomonadati</taxon>
        <taxon>Pseudomonadota</taxon>
        <taxon>Betaproteobacteria</taxon>
        <taxon>Burkholderiales</taxon>
        <taxon>Oxalobacteraceae</taxon>
        <taxon>Telluria group</taxon>
        <taxon>Massilia</taxon>
    </lineage>
</organism>
<keyword evidence="2" id="KW-1185">Reference proteome</keyword>
<proteinExistence type="predicted"/>
<dbReference type="AlphaFoldDB" id="A0A430HR70"/>
<evidence type="ECO:0000313" key="1">
    <source>
        <dbReference type="EMBL" id="RSZ60017.1"/>
    </source>
</evidence>